<accession>A0AAW2J353</accession>
<feature type="region of interest" description="Disordered" evidence="1">
    <location>
        <begin position="1"/>
        <end position="47"/>
    </location>
</feature>
<feature type="region of interest" description="Disordered" evidence="1">
    <location>
        <begin position="450"/>
        <end position="481"/>
    </location>
</feature>
<dbReference type="EMBL" id="JACGWM010001712">
    <property type="protein sequence ID" value="KAL0289036.1"/>
    <property type="molecule type" value="Genomic_DNA"/>
</dbReference>
<feature type="region of interest" description="Disordered" evidence="1">
    <location>
        <begin position="493"/>
        <end position="513"/>
    </location>
</feature>
<feature type="compositionally biased region" description="Low complexity" evidence="1">
    <location>
        <begin position="450"/>
        <end position="461"/>
    </location>
</feature>
<sequence>MNLQKHHPGQISGQVSNQAGAMLPGLPHQNGNPVSGQMQNPSVPRNVQSMDPEIVKTRRYMQEKIWEFLMQRRQQSHEVSTKKMIDLVKRLEEGLFKSATTKACYFFILFFHEEYLNLATLESRLHILIKRFPTSNHNQQFSHANSFPPAGTMIPTPGFQQTGNSSMVGTSSVDSSLVATNSSSSVAQSTVNSGNFLPTRNGSSGSVHGGALAGGYQQSSPAFSVNTGGTNTMTSTGVHRITSQMIPTPGVNNSNNNDINSNASNDTLMNMESSNSVGQKSFGLSSGPLTGGLGMTGKNISAMNPGTTEGHLTGNIYGNSTKSLHQHFDQHQQPVMQGDGYGICAADASGSRNLYVPVNSVGSMMNNQSLNTVSMPSMPKTTNMQPQAIDQPERMNFQSQYLVKENLVQSHQHQQFQQPSHQFQHRQLAQHQFQQKMQMQNQLLLKNNSFSQSQPSSNIVSEAKSGMGTEHSDDGLQSESSKPFLVSDMQNQLQQNSMNDHSRTTQPSGPLDVCSSLAQASEQMQQSLNPANCC</sequence>
<name>A0AAW2J353_9LAMI</name>
<gene>
    <name evidence="2" type="ORF">Scaly_2714500</name>
</gene>
<dbReference type="AlphaFoldDB" id="A0AAW2J353"/>
<proteinExistence type="predicted"/>
<feature type="compositionally biased region" description="Low complexity" evidence="1">
    <location>
        <begin position="252"/>
        <end position="265"/>
    </location>
</feature>
<feature type="region of interest" description="Disordered" evidence="1">
    <location>
        <begin position="410"/>
        <end position="435"/>
    </location>
</feature>
<feature type="region of interest" description="Disordered" evidence="1">
    <location>
        <begin position="247"/>
        <end position="279"/>
    </location>
</feature>
<feature type="compositionally biased region" description="Polar residues" evidence="1">
    <location>
        <begin position="29"/>
        <end position="47"/>
    </location>
</feature>
<feature type="compositionally biased region" description="Polar residues" evidence="1">
    <location>
        <begin position="493"/>
        <end position="508"/>
    </location>
</feature>
<reference evidence="2" key="1">
    <citation type="submission" date="2020-06" db="EMBL/GenBank/DDBJ databases">
        <authorList>
            <person name="Li T."/>
            <person name="Hu X."/>
            <person name="Zhang T."/>
            <person name="Song X."/>
            <person name="Zhang H."/>
            <person name="Dai N."/>
            <person name="Sheng W."/>
            <person name="Hou X."/>
            <person name="Wei L."/>
        </authorList>
    </citation>
    <scope>NUCLEOTIDE SEQUENCE</scope>
    <source>
        <strain evidence="2">KEN8</strain>
        <tissue evidence="2">Leaf</tissue>
    </source>
</reference>
<feature type="compositionally biased region" description="Polar residues" evidence="1">
    <location>
        <begin position="266"/>
        <end position="279"/>
    </location>
</feature>
<evidence type="ECO:0000256" key="1">
    <source>
        <dbReference type="SAM" id="MobiDB-lite"/>
    </source>
</evidence>
<reference evidence="2" key="2">
    <citation type="journal article" date="2024" name="Plant">
        <title>Genomic evolution and insights into agronomic trait innovations of Sesamum species.</title>
        <authorList>
            <person name="Miao H."/>
            <person name="Wang L."/>
            <person name="Qu L."/>
            <person name="Liu H."/>
            <person name="Sun Y."/>
            <person name="Le M."/>
            <person name="Wang Q."/>
            <person name="Wei S."/>
            <person name="Zheng Y."/>
            <person name="Lin W."/>
            <person name="Duan Y."/>
            <person name="Cao H."/>
            <person name="Xiong S."/>
            <person name="Wang X."/>
            <person name="Wei L."/>
            <person name="Li C."/>
            <person name="Ma Q."/>
            <person name="Ju M."/>
            <person name="Zhao R."/>
            <person name="Li G."/>
            <person name="Mu C."/>
            <person name="Tian Q."/>
            <person name="Mei H."/>
            <person name="Zhang T."/>
            <person name="Gao T."/>
            <person name="Zhang H."/>
        </authorList>
    </citation>
    <scope>NUCLEOTIDE SEQUENCE</scope>
    <source>
        <strain evidence="2">KEN8</strain>
    </source>
</reference>
<organism evidence="2">
    <name type="scientific">Sesamum calycinum</name>
    <dbReference type="NCBI Taxonomy" id="2727403"/>
    <lineage>
        <taxon>Eukaryota</taxon>
        <taxon>Viridiplantae</taxon>
        <taxon>Streptophyta</taxon>
        <taxon>Embryophyta</taxon>
        <taxon>Tracheophyta</taxon>
        <taxon>Spermatophyta</taxon>
        <taxon>Magnoliopsida</taxon>
        <taxon>eudicotyledons</taxon>
        <taxon>Gunneridae</taxon>
        <taxon>Pentapetalae</taxon>
        <taxon>asterids</taxon>
        <taxon>lamiids</taxon>
        <taxon>Lamiales</taxon>
        <taxon>Pedaliaceae</taxon>
        <taxon>Sesamum</taxon>
    </lineage>
</organism>
<evidence type="ECO:0000313" key="2">
    <source>
        <dbReference type="EMBL" id="KAL0289036.1"/>
    </source>
</evidence>
<protein>
    <submittedName>
        <fullName evidence="2">Histone acetyltransferase HAC1</fullName>
    </submittedName>
</protein>
<comment type="caution">
    <text evidence="2">The sequence shown here is derived from an EMBL/GenBank/DDBJ whole genome shotgun (WGS) entry which is preliminary data.</text>
</comment>